<dbReference type="InterPro" id="IPR002110">
    <property type="entry name" value="Ankyrin_rpt"/>
</dbReference>
<dbReference type="FunFam" id="1.25.40.20:FF:000248">
    <property type="entry name" value="Ankyrin repeat and BTB/POZ domain protein"/>
    <property type="match status" value="1"/>
</dbReference>
<feature type="compositionally biased region" description="Basic and acidic residues" evidence="4">
    <location>
        <begin position="991"/>
        <end position="1005"/>
    </location>
</feature>
<evidence type="ECO:0000313" key="7">
    <source>
        <dbReference type="Proteomes" id="UP000319160"/>
    </source>
</evidence>
<dbReference type="InterPro" id="IPR036770">
    <property type="entry name" value="Ankyrin_rpt-contain_sf"/>
</dbReference>
<keyword evidence="1" id="KW-0677">Repeat</keyword>
<name>A0A553I1I8_9PEZI</name>
<gene>
    <name evidence="6" type="ORF">FHL15_005132</name>
</gene>
<dbReference type="Pfam" id="PF00651">
    <property type="entry name" value="BTB"/>
    <property type="match status" value="2"/>
</dbReference>
<dbReference type="InterPro" id="IPR044515">
    <property type="entry name" value="ABTB1"/>
</dbReference>
<sequence>MVIRKYELEAKLKHDLELVQSGVLRDENPLDSSEEFNELLEACRRGDLKRTQELISAGVNLNGKDKFDYTPLIIASLCGHYELVELLLESGALAERDTFQGERCIYNALNDKIRNLLLKYDYSKSTDPLQPWAAHITSLFARMVPKTSDITLTEGAETFELHKFILSARSPYFYNKFREAPDTATWRLPSSKPVESFRIVLRYLYLGDVPRDVVDVRSNHTEEEILTGIDKISKQLEIPKLWEVILSGNDRRLARQRHQDEVNRAQQQISDFFEQKVIGHKVTVDTRKASEVRWPHGNSIFADCLLRADEIIGDVPQEEDQESNSIPVGPGSESKPLNGTIKRGKSVLYPVHKAMLIRSPYFETMFSSEFMEAQESKHLHIIKIDCSPAVLEIMLRFLYTEQVECPLDLALDLLYASDMLLLEKLKSKAAVLISSLGSGNSNLLIDRTHGGSDEAGVEVEPINVYDVIHAAWDLRVQRLETFAARYLAYRLEDYIDEEEFAELIQESAARVKNREETDTIELLDDIRYYLDDRFRLRFEDAGLDEMLDESGEIDASAVEALSSQLQIANGTTALSGPPDSERTVAAALQESSTAGQAEVDAGVRTLDGEFAEDEFASDAINYQVLLQKIDIMLENLNYGGLGASLTLKTPRKLQGAPPPPLYAAAKVPSLPTAKDPAEALVNSNTKFCNATVPRNMKVLSVLGRCSQLPVFYKFTIVGVLALILIGEWSALARDAPTHATPDTGPVDFRDHWDKLRRPKKNGLADGIPLRVMFIGASMTLGEHSTGERGYRKQIRDWLVSQGNEVNYVGQNRYGDFLDNDVQAFGAQPIKPTLDRCKEIVPQTQPNLILINAGSSDCFQQDHWGPAFILQKMRALVDYLFEASPRATIIMSTIITSPWDNVEDCVTSANAQIRQVATDLIREGKPVALAEMHHDQGLPNRVERKHIGKDDMHPIDAGYFLMGDIFIESIQDVEEKGWLRAPVNNGIPYDGEAERHAEEAKSEKQIPETPPPEEAKTNEVNPNSRRRRHRDPLFD</sequence>
<comment type="caution">
    <text evidence="6">The sequence shown here is derived from an EMBL/GenBank/DDBJ whole genome shotgun (WGS) entry which is preliminary data.</text>
</comment>
<dbReference type="SMART" id="SM00248">
    <property type="entry name" value="ANK"/>
    <property type="match status" value="2"/>
</dbReference>
<accession>A0A553I1I8</accession>
<dbReference type="GO" id="GO:0005737">
    <property type="term" value="C:cytoplasm"/>
    <property type="evidence" value="ECO:0007669"/>
    <property type="project" value="TreeGrafter"/>
</dbReference>
<dbReference type="CDD" id="cd18497">
    <property type="entry name" value="BACK_ABTB1_BPOZ"/>
    <property type="match status" value="1"/>
</dbReference>
<dbReference type="Gene3D" id="1.25.40.20">
    <property type="entry name" value="Ankyrin repeat-containing domain"/>
    <property type="match status" value="1"/>
</dbReference>
<keyword evidence="7" id="KW-1185">Reference proteome</keyword>
<dbReference type="SUPFAM" id="SSF54695">
    <property type="entry name" value="POZ domain"/>
    <property type="match status" value="2"/>
</dbReference>
<feature type="domain" description="BTB" evidence="5">
    <location>
        <begin position="337"/>
        <end position="407"/>
    </location>
</feature>
<dbReference type="PROSITE" id="PS50088">
    <property type="entry name" value="ANK_REPEAT"/>
    <property type="match status" value="1"/>
</dbReference>
<keyword evidence="2 3" id="KW-0040">ANK repeat</keyword>
<feature type="domain" description="BTB" evidence="5">
    <location>
        <begin position="148"/>
        <end position="213"/>
    </location>
</feature>
<evidence type="ECO:0000256" key="3">
    <source>
        <dbReference type="PROSITE-ProRule" id="PRU00023"/>
    </source>
</evidence>
<dbReference type="AlphaFoldDB" id="A0A553I1I8"/>
<dbReference type="Proteomes" id="UP000319160">
    <property type="component" value="Unassembled WGS sequence"/>
</dbReference>
<evidence type="ECO:0000256" key="2">
    <source>
        <dbReference type="ARBA" id="ARBA00023043"/>
    </source>
</evidence>
<dbReference type="SMART" id="SM00225">
    <property type="entry name" value="BTB"/>
    <property type="match status" value="2"/>
</dbReference>
<evidence type="ECO:0000256" key="4">
    <source>
        <dbReference type="SAM" id="MobiDB-lite"/>
    </source>
</evidence>
<dbReference type="CDD" id="cd18186">
    <property type="entry name" value="BTB_POZ_ZBTB_KLHL-like"/>
    <property type="match status" value="1"/>
</dbReference>
<dbReference type="PANTHER" id="PTHR46231">
    <property type="entry name" value="ANKYRIN REPEAT AND BTB/POZ DOMAIN-CONTAINING PROTEIN 1"/>
    <property type="match status" value="1"/>
</dbReference>
<feature type="compositionally biased region" description="Basic residues" evidence="4">
    <location>
        <begin position="1023"/>
        <end position="1034"/>
    </location>
</feature>
<evidence type="ECO:0000259" key="5">
    <source>
        <dbReference type="PROSITE" id="PS50097"/>
    </source>
</evidence>
<dbReference type="OrthoDB" id="684045at2759"/>
<dbReference type="InterPro" id="IPR036514">
    <property type="entry name" value="SGNH_hydro_sf"/>
</dbReference>
<dbReference type="Gene3D" id="3.30.710.10">
    <property type="entry name" value="Potassium Channel Kv1.1, Chain A"/>
    <property type="match status" value="2"/>
</dbReference>
<dbReference type="PROSITE" id="PS50097">
    <property type="entry name" value="BTB"/>
    <property type="match status" value="2"/>
</dbReference>
<dbReference type="GO" id="GO:0000151">
    <property type="term" value="C:ubiquitin ligase complex"/>
    <property type="evidence" value="ECO:0007669"/>
    <property type="project" value="TreeGrafter"/>
</dbReference>
<dbReference type="Gene3D" id="3.40.50.1110">
    <property type="entry name" value="SGNH hydrolase"/>
    <property type="match status" value="1"/>
</dbReference>
<evidence type="ECO:0000256" key="1">
    <source>
        <dbReference type="ARBA" id="ARBA00022737"/>
    </source>
</evidence>
<dbReference type="InterPro" id="IPR000210">
    <property type="entry name" value="BTB/POZ_dom"/>
</dbReference>
<feature type="region of interest" description="Disordered" evidence="4">
    <location>
        <begin position="988"/>
        <end position="1034"/>
    </location>
</feature>
<dbReference type="PROSITE" id="PS50297">
    <property type="entry name" value="ANK_REP_REGION"/>
    <property type="match status" value="1"/>
</dbReference>
<organism evidence="6 7">
    <name type="scientific">Xylaria flabelliformis</name>
    <dbReference type="NCBI Taxonomy" id="2512241"/>
    <lineage>
        <taxon>Eukaryota</taxon>
        <taxon>Fungi</taxon>
        <taxon>Dikarya</taxon>
        <taxon>Ascomycota</taxon>
        <taxon>Pezizomycotina</taxon>
        <taxon>Sordariomycetes</taxon>
        <taxon>Xylariomycetidae</taxon>
        <taxon>Xylariales</taxon>
        <taxon>Xylariaceae</taxon>
        <taxon>Xylaria</taxon>
    </lineage>
</organism>
<dbReference type="InterPro" id="IPR011333">
    <property type="entry name" value="SKP1/BTB/POZ_sf"/>
</dbReference>
<dbReference type="SUPFAM" id="SSF48403">
    <property type="entry name" value="Ankyrin repeat"/>
    <property type="match status" value="1"/>
</dbReference>
<proteinExistence type="predicted"/>
<dbReference type="EMBL" id="VFLP01000025">
    <property type="protein sequence ID" value="TRX94054.1"/>
    <property type="molecule type" value="Genomic_DNA"/>
</dbReference>
<evidence type="ECO:0000313" key="6">
    <source>
        <dbReference type="EMBL" id="TRX94054.1"/>
    </source>
</evidence>
<feature type="repeat" description="ANK" evidence="3">
    <location>
        <begin position="67"/>
        <end position="92"/>
    </location>
</feature>
<feature type="region of interest" description="Disordered" evidence="4">
    <location>
        <begin position="317"/>
        <end position="337"/>
    </location>
</feature>
<dbReference type="SUPFAM" id="SSF52266">
    <property type="entry name" value="SGNH hydrolase"/>
    <property type="match status" value="1"/>
</dbReference>
<dbReference type="PANTHER" id="PTHR46231:SF1">
    <property type="entry name" value="ANKYRIN REPEAT AND BTB_POZ DOMAIN-CONTAINING PROTEIN 1"/>
    <property type="match status" value="1"/>
</dbReference>
<protein>
    <recommendedName>
        <fullName evidence="5">BTB domain-containing protein</fullName>
    </recommendedName>
</protein>
<reference evidence="7" key="1">
    <citation type="submission" date="2019-06" db="EMBL/GenBank/DDBJ databases">
        <title>Draft genome sequence of the griseofulvin-producing fungus Xylaria cubensis strain G536.</title>
        <authorList>
            <person name="Mead M.E."/>
            <person name="Raja H.A."/>
            <person name="Steenwyk J.L."/>
            <person name="Knowles S.L."/>
            <person name="Oberlies N.H."/>
            <person name="Rokas A."/>
        </authorList>
    </citation>
    <scope>NUCLEOTIDE SEQUENCE [LARGE SCALE GENOMIC DNA]</scope>
    <source>
        <strain evidence="7">G536</strain>
    </source>
</reference>
<dbReference type="STRING" id="2512241.A0A553I1I8"/>
<dbReference type="Pfam" id="PF12796">
    <property type="entry name" value="Ank_2"/>
    <property type="match status" value="1"/>
</dbReference>